<gene>
    <name evidence="1" type="ORF">Pmi06nite_25840</name>
</gene>
<sequence length="78" mass="8364">MHKRRFILLSGRESEGCATAIASSEPVNARTPQPGDHVVDDDGNGSSVVVSVLSHLVGDASLAFDPYGRAARRMRSER</sequence>
<keyword evidence="2" id="KW-1185">Reference proteome</keyword>
<dbReference type="AlphaFoldDB" id="A0A8J3TPR7"/>
<dbReference type="EMBL" id="BOOO01000013">
    <property type="protein sequence ID" value="GII29142.1"/>
    <property type="molecule type" value="Genomic_DNA"/>
</dbReference>
<accession>A0A8J3TPR7</accession>
<protein>
    <submittedName>
        <fullName evidence="1">Uncharacterized protein</fullName>
    </submittedName>
</protein>
<comment type="caution">
    <text evidence="1">The sequence shown here is derived from an EMBL/GenBank/DDBJ whole genome shotgun (WGS) entry which is preliminary data.</text>
</comment>
<organism evidence="1 2">
    <name type="scientific">Planotetraspora mira</name>
    <dbReference type="NCBI Taxonomy" id="58121"/>
    <lineage>
        <taxon>Bacteria</taxon>
        <taxon>Bacillati</taxon>
        <taxon>Actinomycetota</taxon>
        <taxon>Actinomycetes</taxon>
        <taxon>Streptosporangiales</taxon>
        <taxon>Streptosporangiaceae</taxon>
        <taxon>Planotetraspora</taxon>
    </lineage>
</organism>
<evidence type="ECO:0000313" key="2">
    <source>
        <dbReference type="Proteomes" id="UP000650628"/>
    </source>
</evidence>
<proteinExistence type="predicted"/>
<name>A0A8J3TPR7_9ACTN</name>
<reference evidence="1 2" key="1">
    <citation type="submission" date="2021-01" db="EMBL/GenBank/DDBJ databases">
        <title>Whole genome shotgun sequence of Planotetraspora mira NBRC 15435.</title>
        <authorList>
            <person name="Komaki H."/>
            <person name="Tamura T."/>
        </authorList>
    </citation>
    <scope>NUCLEOTIDE SEQUENCE [LARGE SCALE GENOMIC DNA]</scope>
    <source>
        <strain evidence="1 2">NBRC 15435</strain>
    </source>
</reference>
<evidence type="ECO:0000313" key="1">
    <source>
        <dbReference type="EMBL" id="GII29142.1"/>
    </source>
</evidence>
<dbReference type="Proteomes" id="UP000650628">
    <property type="component" value="Unassembled WGS sequence"/>
</dbReference>
<dbReference type="RefSeq" id="WP_203953134.1">
    <property type="nucleotide sequence ID" value="NZ_BOOO01000013.1"/>
</dbReference>